<sequence length="354" mass="39069">MGWPQNNGHDWLNSPLRPPMIEEKKKRKEEEAEPGTVGLQLLINLFRTDPTKLRVSVRRYSTHQQTCYFDYDEWSPLHHHQPQRPSSLVSHQQHYHLPYMGQTHFPFPYPGSPGSPKPAGLHPPLTRVASNPTFPSVPSSTPSSPSPVNETPSPTVESVTMSPPAPQPPNMWPSHTQPLFSLANVISMAMSMAQSFIPPTNLPSQVMPSYPGFHPQLQGPMAPPSGYPSVYPHHYQTPPPVEVPYPSVGIPAQNIYHSPEHAPQMDGLGFYQNSHPQWQHPMALSSNPSTPPQVTLEPLQQVRLTGSPIPQKEDGNVASYSAQVPPQLQTRTEVSRSKSSSDASPSPPASPKNT</sequence>
<reference evidence="2 3" key="1">
    <citation type="submission" date="2021-06" db="EMBL/GenBank/DDBJ databases">
        <authorList>
            <person name="Palmer J.M."/>
        </authorList>
    </citation>
    <scope>NUCLEOTIDE SEQUENCE [LARGE SCALE GENOMIC DNA]</scope>
    <source>
        <strain evidence="2 3">GA_2019</strain>
        <tissue evidence="2">Muscle</tissue>
    </source>
</reference>
<accession>A0ABV0P9I1</accession>
<gene>
    <name evidence="2" type="ORF">GOODEAATRI_032325</name>
</gene>
<feature type="non-terminal residue" evidence="2">
    <location>
        <position position="354"/>
    </location>
</feature>
<comment type="caution">
    <text evidence="2">The sequence shown here is derived from an EMBL/GenBank/DDBJ whole genome shotgun (WGS) entry which is preliminary data.</text>
</comment>
<evidence type="ECO:0000313" key="3">
    <source>
        <dbReference type="Proteomes" id="UP001476798"/>
    </source>
</evidence>
<feature type="compositionally biased region" description="Pro residues" evidence="1">
    <location>
        <begin position="345"/>
        <end position="354"/>
    </location>
</feature>
<protein>
    <submittedName>
        <fullName evidence="2">Uncharacterized protein</fullName>
    </submittedName>
</protein>
<evidence type="ECO:0000313" key="2">
    <source>
        <dbReference type="EMBL" id="MEQ2180106.1"/>
    </source>
</evidence>
<feature type="region of interest" description="Disordered" evidence="1">
    <location>
        <begin position="108"/>
        <end position="169"/>
    </location>
</feature>
<feature type="region of interest" description="Disordered" evidence="1">
    <location>
        <begin position="274"/>
        <end position="354"/>
    </location>
</feature>
<feature type="compositionally biased region" description="Polar residues" evidence="1">
    <location>
        <begin position="318"/>
        <end position="332"/>
    </location>
</feature>
<dbReference type="EMBL" id="JAHRIO010065929">
    <property type="protein sequence ID" value="MEQ2180106.1"/>
    <property type="molecule type" value="Genomic_DNA"/>
</dbReference>
<keyword evidence="3" id="KW-1185">Reference proteome</keyword>
<proteinExistence type="predicted"/>
<evidence type="ECO:0000256" key="1">
    <source>
        <dbReference type="SAM" id="MobiDB-lite"/>
    </source>
</evidence>
<name>A0ABV0P9I1_9TELE</name>
<feature type="compositionally biased region" description="Low complexity" evidence="1">
    <location>
        <begin position="130"/>
        <end position="156"/>
    </location>
</feature>
<organism evidence="2 3">
    <name type="scientific">Goodea atripinnis</name>
    <dbReference type="NCBI Taxonomy" id="208336"/>
    <lineage>
        <taxon>Eukaryota</taxon>
        <taxon>Metazoa</taxon>
        <taxon>Chordata</taxon>
        <taxon>Craniata</taxon>
        <taxon>Vertebrata</taxon>
        <taxon>Euteleostomi</taxon>
        <taxon>Actinopterygii</taxon>
        <taxon>Neopterygii</taxon>
        <taxon>Teleostei</taxon>
        <taxon>Neoteleostei</taxon>
        <taxon>Acanthomorphata</taxon>
        <taxon>Ovalentaria</taxon>
        <taxon>Atherinomorphae</taxon>
        <taxon>Cyprinodontiformes</taxon>
        <taxon>Goodeidae</taxon>
        <taxon>Goodea</taxon>
    </lineage>
</organism>
<dbReference type="Proteomes" id="UP001476798">
    <property type="component" value="Unassembled WGS sequence"/>
</dbReference>